<evidence type="ECO:0000259" key="1">
    <source>
        <dbReference type="Pfam" id="PF01118"/>
    </source>
</evidence>
<dbReference type="InterPro" id="IPR000534">
    <property type="entry name" value="Semialdehyde_DH_NAD-bd"/>
</dbReference>
<dbReference type="InterPro" id="IPR036291">
    <property type="entry name" value="NAD(P)-bd_dom_sf"/>
</dbReference>
<sequence>MIEVGIVGGSGYGAVELIRLLVHHPEVKN</sequence>
<organism evidence="2 3">
    <name type="scientific">Staphylococcus gallinarum</name>
    <dbReference type="NCBI Taxonomy" id="1293"/>
    <lineage>
        <taxon>Bacteria</taxon>
        <taxon>Bacillati</taxon>
        <taxon>Bacillota</taxon>
        <taxon>Bacilli</taxon>
        <taxon>Bacillales</taxon>
        <taxon>Staphylococcaceae</taxon>
        <taxon>Staphylococcus</taxon>
    </lineage>
</organism>
<reference evidence="2 3" key="1">
    <citation type="submission" date="2018-06" db="EMBL/GenBank/DDBJ databases">
        <authorList>
            <consortium name="Pathogen Informatics"/>
            <person name="Doyle S."/>
        </authorList>
    </citation>
    <scope>NUCLEOTIDE SEQUENCE [LARGE SCALE GENOMIC DNA]</scope>
    <source>
        <strain evidence="2 3">NCTC12195</strain>
    </source>
</reference>
<name>A0A380FPS8_STAGA</name>
<feature type="domain" description="Semialdehyde dehydrogenase NAD-binding" evidence="1">
    <location>
        <begin position="3"/>
        <end position="28"/>
    </location>
</feature>
<evidence type="ECO:0000313" key="2">
    <source>
        <dbReference type="EMBL" id="SUM35174.1"/>
    </source>
</evidence>
<dbReference type="GO" id="GO:0051287">
    <property type="term" value="F:NAD binding"/>
    <property type="evidence" value="ECO:0007669"/>
    <property type="project" value="InterPro"/>
</dbReference>
<evidence type="ECO:0000313" key="3">
    <source>
        <dbReference type="Proteomes" id="UP000255277"/>
    </source>
</evidence>
<dbReference type="Gene3D" id="3.40.50.720">
    <property type="entry name" value="NAD(P)-binding Rossmann-like Domain"/>
    <property type="match status" value="1"/>
</dbReference>
<dbReference type="Pfam" id="PF01118">
    <property type="entry name" value="Semialdhyde_dh"/>
    <property type="match status" value="1"/>
</dbReference>
<gene>
    <name evidence="2" type="primary">argC_2</name>
    <name evidence="2" type="ORF">NCTC12195_04704</name>
</gene>
<accession>A0A380FPS8</accession>
<dbReference type="EC" id="1.2.1.38" evidence="2"/>
<dbReference type="Proteomes" id="UP000255277">
    <property type="component" value="Unassembled WGS sequence"/>
</dbReference>
<keyword evidence="2" id="KW-0560">Oxidoreductase</keyword>
<dbReference type="EMBL" id="UHDK01000001">
    <property type="protein sequence ID" value="SUM35174.1"/>
    <property type="molecule type" value="Genomic_DNA"/>
</dbReference>
<dbReference type="GO" id="GO:0003942">
    <property type="term" value="F:N-acetyl-gamma-glutamyl-phosphate reductase activity"/>
    <property type="evidence" value="ECO:0007669"/>
    <property type="project" value="UniProtKB-EC"/>
</dbReference>
<dbReference type="AlphaFoldDB" id="A0A380FPS8"/>
<protein>
    <submittedName>
        <fullName evidence="2">N-acetyl-gamma-glutamyl-phosphate reductase</fullName>
        <ecNumber evidence="2">1.2.1.38</ecNumber>
    </submittedName>
</protein>
<proteinExistence type="predicted"/>
<dbReference type="SUPFAM" id="SSF51735">
    <property type="entry name" value="NAD(P)-binding Rossmann-fold domains"/>
    <property type="match status" value="1"/>
</dbReference>